<gene>
    <name evidence="1" type="ORF">A3L04_07305</name>
    <name evidence="2" type="ORF">CHITON_1592</name>
</gene>
<evidence type="ECO:0000313" key="1">
    <source>
        <dbReference type="EMBL" id="ASJ16891.1"/>
    </source>
</evidence>
<keyword evidence="4" id="KW-1185">Reference proteome</keyword>
<dbReference type="Proteomes" id="UP000250189">
    <property type="component" value="Chromosome"/>
</dbReference>
<evidence type="ECO:0000313" key="4">
    <source>
        <dbReference type="Proteomes" id="UP000250189"/>
    </source>
</evidence>
<sequence length="123" mass="14554">MARKLAQTVMIVEPVPSGNEAYLRFAELWRKAMTSIGRYEVYQLPEYWWRLAKEAGFNITLKKIIRWNSYVPSEVLMNMGEETVKEWKELGVHKEIIEEFKEFLKEKPKMKWSDIAVIVASRA</sequence>
<reference evidence="3" key="1">
    <citation type="submission" date="2016-01" db="EMBL/GenBank/DDBJ databases">
        <authorList>
            <person name="Vorgias C.E."/>
        </authorList>
    </citation>
    <scope>NUCLEOTIDE SEQUENCE [LARGE SCALE GENOMIC DNA]</scope>
</reference>
<proteinExistence type="predicted"/>
<evidence type="ECO:0008006" key="5">
    <source>
        <dbReference type="Google" id="ProtNLM"/>
    </source>
</evidence>
<dbReference type="KEGG" id="tch:CHITON_1592"/>
<protein>
    <recommendedName>
        <fullName evidence="5">Methyltransferase</fullName>
    </recommendedName>
</protein>
<organism evidence="2 3">
    <name type="scientific">Thermococcus chitonophagus</name>
    <dbReference type="NCBI Taxonomy" id="54262"/>
    <lineage>
        <taxon>Archaea</taxon>
        <taxon>Methanobacteriati</taxon>
        <taxon>Methanobacteriota</taxon>
        <taxon>Thermococci</taxon>
        <taxon>Thermococcales</taxon>
        <taxon>Thermococcaceae</taxon>
        <taxon>Thermococcus</taxon>
    </lineage>
</organism>
<dbReference type="Proteomes" id="UP000093069">
    <property type="component" value="Chromosome I"/>
</dbReference>
<reference evidence="1 4" key="3">
    <citation type="submission" date="2016-04" db="EMBL/GenBank/DDBJ databases">
        <title>Complete genome sequence of Thermococcus chitonophagus type strain GC74.</title>
        <authorList>
            <person name="Oger P.M."/>
        </authorList>
    </citation>
    <scope>NUCLEOTIDE SEQUENCE [LARGE SCALE GENOMIC DNA]</scope>
    <source>
        <strain evidence="1 4">GC74</strain>
    </source>
</reference>
<dbReference type="AlphaFoldDB" id="A0A160VWM6"/>
<evidence type="ECO:0000313" key="2">
    <source>
        <dbReference type="EMBL" id="CUX78371.1"/>
    </source>
</evidence>
<name>A0A160VWM6_9EURY</name>
<reference evidence="2" key="2">
    <citation type="submission" date="2016-01" db="EMBL/GenBank/DDBJ databases">
        <authorList>
            <person name="Oliw E.H."/>
        </authorList>
    </citation>
    <scope>NUCLEOTIDE SEQUENCE</scope>
    <source>
        <strain evidence="2">1</strain>
    </source>
</reference>
<evidence type="ECO:0000313" key="3">
    <source>
        <dbReference type="Proteomes" id="UP000093069"/>
    </source>
</evidence>
<dbReference type="EMBL" id="CP015193">
    <property type="protein sequence ID" value="ASJ16891.1"/>
    <property type="molecule type" value="Genomic_DNA"/>
</dbReference>
<dbReference type="EMBL" id="LN999010">
    <property type="protein sequence ID" value="CUX78371.1"/>
    <property type="molecule type" value="Genomic_DNA"/>
</dbReference>
<accession>A0A160VWM6</accession>